<feature type="chain" id="PRO_5040290841" evidence="1">
    <location>
        <begin position="21"/>
        <end position="94"/>
    </location>
</feature>
<gene>
    <name evidence="2" type="ORF">EV702DRAFT_1203227</name>
</gene>
<evidence type="ECO:0000256" key="1">
    <source>
        <dbReference type="SAM" id="SignalP"/>
    </source>
</evidence>
<dbReference type="EMBL" id="JABBWD010000078">
    <property type="protein sequence ID" value="KAG1768600.1"/>
    <property type="molecule type" value="Genomic_DNA"/>
</dbReference>
<dbReference type="AlphaFoldDB" id="A0A9P7CWK7"/>
<keyword evidence="1" id="KW-0732">Signal</keyword>
<evidence type="ECO:0000313" key="3">
    <source>
        <dbReference type="Proteomes" id="UP000714275"/>
    </source>
</evidence>
<dbReference type="OrthoDB" id="2605868at2759"/>
<reference evidence="2" key="1">
    <citation type="journal article" date="2020" name="New Phytol.">
        <title>Comparative genomics reveals dynamic genome evolution in host specialist ectomycorrhizal fungi.</title>
        <authorList>
            <person name="Lofgren L.A."/>
            <person name="Nguyen N.H."/>
            <person name="Vilgalys R."/>
            <person name="Ruytinx J."/>
            <person name="Liao H.L."/>
            <person name="Branco S."/>
            <person name="Kuo A."/>
            <person name="LaButti K."/>
            <person name="Lipzen A."/>
            <person name="Andreopoulos W."/>
            <person name="Pangilinan J."/>
            <person name="Riley R."/>
            <person name="Hundley H."/>
            <person name="Na H."/>
            <person name="Barry K."/>
            <person name="Grigoriev I.V."/>
            <person name="Stajich J.E."/>
            <person name="Kennedy P.G."/>
        </authorList>
    </citation>
    <scope>NUCLEOTIDE SEQUENCE</scope>
    <source>
        <strain evidence="2">DOB743</strain>
    </source>
</reference>
<keyword evidence="3" id="KW-1185">Reference proteome</keyword>
<sequence>MFAARFAILALLTFLAGANAGCPTCQEIFEVGDEVYILTNCMRSGDASGYTVCIYQSSLNDDEAECEYNKDGVLVVGDSVCPKISVVDPSELGL</sequence>
<accession>A0A9P7CWK7</accession>
<name>A0A9P7CWK7_9AGAM</name>
<evidence type="ECO:0000313" key="2">
    <source>
        <dbReference type="EMBL" id="KAG1768600.1"/>
    </source>
</evidence>
<proteinExistence type="predicted"/>
<protein>
    <submittedName>
        <fullName evidence="2">Uncharacterized protein</fullName>
    </submittedName>
</protein>
<dbReference type="Proteomes" id="UP000714275">
    <property type="component" value="Unassembled WGS sequence"/>
</dbReference>
<organism evidence="2 3">
    <name type="scientific">Suillus placidus</name>
    <dbReference type="NCBI Taxonomy" id="48579"/>
    <lineage>
        <taxon>Eukaryota</taxon>
        <taxon>Fungi</taxon>
        <taxon>Dikarya</taxon>
        <taxon>Basidiomycota</taxon>
        <taxon>Agaricomycotina</taxon>
        <taxon>Agaricomycetes</taxon>
        <taxon>Agaricomycetidae</taxon>
        <taxon>Boletales</taxon>
        <taxon>Suillineae</taxon>
        <taxon>Suillaceae</taxon>
        <taxon>Suillus</taxon>
    </lineage>
</organism>
<feature type="signal peptide" evidence="1">
    <location>
        <begin position="1"/>
        <end position="20"/>
    </location>
</feature>
<comment type="caution">
    <text evidence="2">The sequence shown here is derived from an EMBL/GenBank/DDBJ whole genome shotgun (WGS) entry which is preliminary data.</text>
</comment>